<dbReference type="EMBL" id="LR721774">
    <property type="protein sequence ID" value="VVV38587.1"/>
    <property type="molecule type" value="Genomic_DNA"/>
</dbReference>
<evidence type="ECO:0000313" key="2">
    <source>
        <dbReference type="EMBL" id="VVV38587.1"/>
    </source>
</evidence>
<name>A0A5K0VBX0_9MAGN</name>
<dbReference type="PANTHER" id="PTHR33592:SF3">
    <property type="entry name" value="TRANSMEMBRANE PROTEIN"/>
    <property type="match status" value="1"/>
</dbReference>
<accession>A0A5K0VBX0</accession>
<protein>
    <submittedName>
        <fullName evidence="2">Uncharacterized protein</fullName>
    </submittedName>
</protein>
<feature type="compositionally biased region" description="Polar residues" evidence="1">
    <location>
        <begin position="54"/>
        <end position="65"/>
    </location>
</feature>
<reference evidence="2" key="1">
    <citation type="submission" date="2019-09" db="EMBL/GenBank/DDBJ databases">
        <authorList>
            <person name="Zhang L."/>
        </authorList>
    </citation>
    <scope>NUCLEOTIDE SEQUENCE</scope>
</reference>
<organism evidence="2">
    <name type="scientific">Nymphaea colorata</name>
    <name type="common">pocket water lily</name>
    <dbReference type="NCBI Taxonomy" id="210225"/>
    <lineage>
        <taxon>Eukaryota</taxon>
        <taxon>Viridiplantae</taxon>
        <taxon>Streptophyta</taxon>
        <taxon>Embryophyta</taxon>
        <taxon>Tracheophyta</taxon>
        <taxon>Spermatophyta</taxon>
        <taxon>Magnoliopsida</taxon>
        <taxon>Nymphaeales</taxon>
        <taxon>Nymphaeaceae</taxon>
        <taxon>Nymphaea</taxon>
    </lineage>
</organism>
<dbReference type="AlphaFoldDB" id="A0A5K0VBX0"/>
<proteinExistence type="predicted"/>
<evidence type="ECO:0000256" key="1">
    <source>
        <dbReference type="SAM" id="MobiDB-lite"/>
    </source>
</evidence>
<feature type="compositionally biased region" description="Basic and acidic residues" evidence="1">
    <location>
        <begin position="110"/>
        <end position="121"/>
    </location>
</feature>
<dbReference type="Gramene" id="NC1G0108730.1">
    <property type="protein sequence ID" value="NC1G0108730.1:cds"/>
    <property type="gene ID" value="NC1G0108730"/>
</dbReference>
<gene>
    <name evidence="2" type="ORF">NYM_LOCUS1334</name>
</gene>
<sequence length="121" mass="12881">MGPSQRRRLAAAMAVVGVLFCTFCIQPLEGSRPLDEMMEKRSGLLLESLPKGSDTGSGPSCTTTVPGGGSRPCALQERHFAGGLRHRPAAQPAYPSEMIKFGTASADNDTGSHEDREHPRS</sequence>
<feature type="region of interest" description="Disordered" evidence="1">
    <location>
        <begin position="47"/>
        <end position="121"/>
    </location>
</feature>
<dbReference type="PANTHER" id="PTHR33592">
    <property type="entry name" value="TRANSMEMBRANE PROTEIN"/>
    <property type="match status" value="1"/>
</dbReference>